<name>A0ABD2VV99_9HYME</name>
<accession>A0ABD2VV99</accession>
<keyword evidence="1" id="KW-0732">Signal</keyword>
<feature type="chain" id="PRO_5044785614" evidence="1">
    <location>
        <begin position="21"/>
        <end position="163"/>
    </location>
</feature>
<reference evidence="2 3" key="1">
    <citation type="journal article" date="2024" name="bioRxiv">
        <title>A reference genome for Trichogramma kaykai: A tiny desert-dwelling parasitoid wasp with competing sex-ratio distorters.</title>
        <authorList>
            <person name="Culotta J."/>
            <person name="Lindsey A.R."/>
        </authorList>
    </citation>
    <scope>NUCLEOTIDE SEQUENCE [LARGE SCALE GENOMIC DNA]</scope>
    <source>
        <strain evidence="2 3">KSX58</strain>
    </source>
</reference>
<proteinExistence type="predicted"/>
<evidence type="ECO:0000313" key="3">
    <source>
        <dbReference type="Proteomes" id="UP001627154"/>
    </source>
</evidence>
<protein>
    <submittedName>
        <fullName evidence="2">Uncharacterized protein</fullName>
    </submittedName>
</protein>
<feature type="signal peptide" evidence="1">
    <location>
        <begin position="1"/>
        <end position="20"/>
    </location>
</feature>
<dbReference type="AlphaFoldDB" id="A0ABD2VV99"/>
<evidence type="ECO:0000313" key="2">
    <source>
        <dbReference type="EMBL" id="KAL3384650.1"/>
    </source>
</evidence>
<comment type="caution">
    <text evidence="2">The sequence shown here is derived from an EMBL/GenBank/DDBJ whole genome shotgun (WGS) entry which is preliminary data.</text>
</comment>
<keyword evidence="3" id="KW-1185">Reference proteome</keyword>
<evidence type="ECO:0000256" key="1">
    <source>
        <dbReference type="SAM" id="SignalP"/>
    </source>
</evidence>
<organism evidence="2 3">
    <name type="scientific">Trichogramma kaykai</name>
    <dbReference type="NCBI Taxonomy" id="54128"/>
    <lineage>
        <taxon>Eukaryota</taxon>
        <taxon>Metazoa</taxon>
        <taxon>Ecdysozoa</taxon>
        <taxon>Arthropoda</taxon>
        <taxon>Hexapoda</taxon>
        <taxon>Insecta</taxon>
        <taxon>Pterygota</taxon>
        <taxon>Neoptera</taxon>
        <taxon>Endopterygota</taxon>
        <taxon>Hymenoptera</taxon>
        <taxon>Apocrita</taxon>
        <taxon>Proctotrupomorpha</taxon>
        <taxon>Chalcidoidea</taxon>
        <taxon>Trichogrammatidae</taxon>
        <taxon>Trichogramma</taxon>
    </lineage>
</organism>
<sequence length="163" mass="18472">MHIKLLLAHAIIRLNGVADATRTTRVRIRTTSRSLLQKTHPARIPRSAINISARAHQTQPSLTLRLPRVYPYASFIKTPTPRTDVYTCIYFFFNLSISDKIIQYPAARASFCTCEKSKVSIQYPRKTSPNKSCSLFSATKKRILLSMFDASVKELGTIQIEAR</sequence>
<dbReference type="Proteomes" id="UP001627154">
    <property type="component" value="Unassembled WGS sequence"/>
</dbReference>
<gene>
    <name evidence="2" type="ORF">TKK_019735</name>
</gene>
<dbReference type="EMBL" id="JBJJXI010000170">
    <property type="protein sequence ID" value="KAL3384650.1"/>
    <property type="molecule type" value="Genomic_DNA"/>
</dbReference>